<sequence>MNKSQKSKVKSQKSKVKSQKHILKMKNKMTKIQNSKRSDEKIIRIQKTTRSAWNWSTKAHNFLRMKFKWYYKWHANPVSSHIHWSIMLLLLAGLLIVILIIFLGFGIMKYIFWMDSVLN</sequence>
<feature type="region of interest" description="Disordered" evidence="1">
    <location>
        <begin position="1"/>
        <end position="20"/>
    </location>
</feature>
<name>A0A554LKW6_9BACT</name>
<keyword evidence="2" id="KW-1133">Transmembrane helix</keyword>
<gene>
    <name evidence="3" type="ORF">CEN89_1</name>
</gene>
<protein>
    <submittedName>
        <fullName evidence="3">Uncharacterized protein</fullName>
    </submittedName>
</protein>
<evidence type="ECO:0000256" key="2">
    <source>
        <dbReference type="SAM" id="Phobius"/>
    </source>
</evidence>
<feature type="transmembrane region" description="Helical" evidence="2">
    <location>
        <begin position="88"/>
        <end position="113"/>
    </location>
</feature>
<evidence type="ECO:0000256" key="1">
    <source>
        <dbReference type="SAM" id="MobiDB-lite"/>
    </source>
</evidence>
<evidence type="ECO:0000313" key="3">
    <source>
        <dbReference type="EMBL" id="TSC93464.1"/>
    </source>
</evidence>
<proteinExistence type="predicted"/>
<keyword evidence="2" id="KW-0472">Membrane</keyword>
<keyword evidence="2" id="KW-0812">Transmembrane</keyword>
<dbReference type="Proteomes" id="UP000315689">
    <property type="component" value="Unassembled WGS sequence"/>
</dbReference>
<comment type="caution">
    <text evidence="3">The sequence shown here is derived from an EMBL/GenBank/DDBJ whole genome shotgun (WGS) entry which is preliminary data.</text>
</comment>
<reference evidence="3 4" key="1">
    <citation type="submission" date="2017-07" db="EMBL/GenBank/DDBJ databases">
        <title>Mechanisms for carbon and nitrogen cycling indicate functional differentiation within the Candidate Phyla Radiation.</title>
        <authorList>
            <person name="Danczak R.E."/>
            <person name="Johnston M.D."/>
            <person name="Kenah C."/>
            <person name="Slattery M."/>
            <person name="Wrighton K.C."/>
            <person name="Wilkins M.J."/>
        </authorList>
    </citation>
    <scope>NUCLEOTIDE SEQUENCE [LARGE SCALE GENOMIC DNA]</scope>
    <source>
        <strain evidence="3">Licking1014_7</strain>
    </source>
</reference>
<accession>A0A554LKW6</accession>
<dbReference type="AlphaFoldDB" id="A0A554LKW6"/>
<organism evidence="3 4">
    <name type="scientific">Candidatus Berkelbacteria bacterium Licking1014_7</name>
    <dbReference type="NCBI Taxonomy" id="2017147"/>
    <lineage>
        <taxon>Bacteria</taxon>
        <taxon>Candidatus Berkelbacteria</taxon>
    </lineage>
</organism>
<evidence type="ECO:0000313" key="4">
    <source>
        <dbReference type="Proteomes" id="UP000315689"/>
    </source>
</evidence>
<dbReference type="EMBL" id="VMGK01000001">
    <property type="protein sequence ID" value="TSC93464.1"/>
    <property type="molecule type" value="Genomic_DNA"/>
</dbReference>